<dbReference type="Pfam" id="PF03865">
    <property type="entry name" value="ShlB"/>
    <property type="match status" value="1"/>
</dbReference>
<dbReference type="PANTHER" id="PTHR34597">
    <property type="entry name" value="SLR1661 PROTEIN"/>
    <property type="match status" value="1"/>
</dbReference>
<evidence type="ECO:0000259" key="2">
    <source>
        <dbReference type="Pfam" id="PF07244"/>
    </source>
</evidence>
<dbReference type="InterPro" id="IPR051544">
    <property type="entry name" value="TPS_OM_transporter"/>
</dbReference>
<dbReference type="STRING" id="177439.DPPB54"/>
<dbReference type="KEGG" id="dps:DPPB54"/>
<sequence length="575" mass="64378">MALVCYQRLLQTLTTGLLLIVIGCPATYAQDLKLVAPKKLESNAKPIEVPTDVSLQEVKSSDPQRIILKRLTGLIFLRTPEKVLKNGINMEGILTDGYMPESFFKEMNVFLNEPLSLEKLNDMLKSVVVYFRSQSTPVVDVYVPEQDITGGTIQIVVREGHVGEIRVEGNEWFESEMIAKQVRAKPGDPIRGNMLAEDINKINKNPFRRVDLVLIRGEEQGKTDVVLRTEDRFPLRLYGGYENTGTGNTGYDRYFAGLNWGNAFGLGHLLDYQFTSSDNYKSMNAHSLHYELPISYRQTINFFAAYAESNPNLDPYDLEAESFELSARYILDLDPTEKYLHSVFLGVDYKFSNSNLGFSASPVFNKDVEILQVIAGYNGSLPDGLGMTAFNLQAVVSPGNLLRYNTDEYFNNYQEGASADYLYCNLDIDRLTTLPFGFALSNKAHGQLANGQLLGSEQIGLGGYSTIRGFPEREVNIDSGLLLRNEILTPSLSLADFMNYQKDLGMLQLLAFWDYGFGRNDYIDRNETLSGYGLGLRYNFGSNISLHLDYGIQDCGKDIALGANSRLHLGLVIAY</sequence>
<dbReference type="OrthoDB" id="290122at2"/>
<dbReference type="PANTHER" id="PTHR34597:SF3">
    <property type="entry name" value="OUTER MEMBRANE TRANSPORTER CDIB"/>
    <property type="match status" value="1"/>
</dbReference>
<protein>
    <submittedName>
        <fullName evidence="3">Uncharacterized protein</fullName>
    </submittedName>
</protein>
<dbReference type="InterPro" id="IPR005565">
    <property type="entry name" value="Hemolysn_activator_HlyB_C"/>
</dbReference>
<gene>
    <name evidence="3" type="ordered locus">DPPB54</name>
</gene>
<dbReference type="InterPro" id="IPR010827">
    <property type="entry name" value="BamA/TamA_POTRA"/>
</dbReference>
<geneLocation type="plasmid" evidence="4">
    <name>large</name>
</geneLocation>
<evidence type="ECO:0000259" key="1">
    <source>
        <dbReference type="Pfam" id="PF03865"/>
    </source>
</evidence>
<dbReference type="Pfam" id="PF07244">
    <property type="entry name" value="POTRA"/>
    <property type="match status" value="1"/>
</dbReference>
<organism evidence="3 4">
    <name type="scientific">Desulfotalea psychrophila (strain LSv54 / DSM 12343)</name>
    <dbReference type="NCBI Taxonomy" id="177439"/>
    <lineage>
        <taxon>Bacteria</taxon>
        <taxon>Pseudomonadati</taxon>
        <taxon>Thermodesulfobacteriota</taxon>
        <taxon>Desulfobulbia</taxon>
        <taxon>Desulfobulbales</taxon>
        <taxon>Desulfocapsaceae</taxon>
        <taxon>Desulfotalea</taxon>
    </lineage>
</organism>
<dbReference type="HOGENOM" id="CLU_474738_0_0_7"/>
<feature type="domain" description="POTRA" evidence="2">
    <location>
        <begin position="162"/>
        <end position="204"/>
    </location>
</feature>
<dbReference type="Gene3D" id="2.40.160.50">
    <property type="entry name" value="membrane protein fhac: a member of the omp85/tpsb transporter family"/>
    <property type="match status" value="1"/>
</dbReference>
<name>Q6AIC9_DESPS</name>
<dbReference type="Gene3D" id="3.10.20.310">
    <property type="entry name" value="membrane protein fhac"/>
    <property type="match status" value="1"/>
</dbReference>
<dbReference type="GO" id="GO:0046819">
    <property type="term" value="P:protein secretion by the type V secretion system"/>
    <property type="evidence" value="ECO:0007669"/>
    <property type="project" value="TreeGrafter"/>
</dbReference>
<accession>Q6AIC9</accession>
<dbReference type="RefSeq" id="WP_011190413.1">
    <property type="nucleotide sequence ID" value="NC_006139.1"/>
</dbReference>
<dbReference type="EMBL" id="CR522871">
    <property type="protein sequence ID" value="CAG37918.1"/>
    <property type="molecule type" value="Genomic_DNA"/>
</dbReference>
<dbReference type="GO" id="GO:0098046">
    <property type="term" value="C:type V protein secretion system complex"/>
    <property type="evidence" value="ECO:0007669"/>
    <property type="project" value="TreeGrafter"/>
</dbReference>
<feature type="domain" description="Haemolysin activator HlyB C-terminal" evidence="1">
    <location>
        <begin position="221"/>
        <end position="537"/>
    </location>
</feature>
<dbReference type="Proteomes" id="UP000000602">
    <property type="component" value="Plasmid large"/>
</dbReference>
<dbReference type="AlphaFoldDB" id="Q6AIC9"/>
<reference evidence="3 4" key="1">
    <citation type="journal article" date="2004" name="Environ. Microbiol.">
        <title>The genome of Desulfotalea psychrophila, a sulfate-reducing bacterium from permanently cold Arctic sediments.</title>
        <authorList>
            <person name="Rabus R."/>
            <person name="Ruepp A."/>
            <person name="Frickey T."/>
            <person name="Rattei T."/>
            <person name="Fartmann B."/>
            <person name="Stark M."/>
            <person name="Bauer M."/>
            <person name="Zibat A."/>
            <person name="Lombardot T."/>
            <person name="Becker I."/>
            <person name="Amann J."/>
            <person name="Gellner K."/>
            <person name="Teeling H."/>
            <person name="Leuschner W.D."/>
            <person name="Gloeckner F.-O."/>
            <person name="Lupas A.N."/>
            <person name="Amann R."/>
            <person name="Klenk H.-P."/>
        </authorList>
    </citation>
    <scope>NUCLEOTIDE SEQUENCE [LARGE SCALE GENOMIC DNA]</scope>
    <source>
        <strain evidence="4">DSM 12343 / LSv54</strain>
        <plasmid evidence="4">large</plasmid>
    </source>
</reference>
<dbReference type="eggNOG" id="COG2831">
    <property type="taxonomic scope" value="Bacteria"/>
</dbReference>
<keyword evidence="4" id="KW-1185">Reference proteome</keyword>
<evidence type="ECO:0000313" key="4">
    <source>
        <dbReference type="Proteomes" id="UP000000602"/>
    </source>
</evidence>
<evidence type="ECO:0000313" key="3">
    <source>
        <dbReference type="EMBL" id="CAG37918.1"/>
    </source>
</evidence>
<proteinExistence type="predicted"/>
<dbReference type="GO" id="GO:0008320">
    <property type="term" value="F:protein transmembrane transporter activity"/>
    <property type="evidence" value="ECO:0007669"/>
    <property type="project" value="TreeGrafter"/>
</dbReference>